<organism evidence="2 3">
    <name type="scientific">Penicillium cinerascens</name>
    <dbReference type="NCBI Taxonomy" id="70096"/>
    <lineage>
        <taxon>Eukaryota</taxon>
        <taxon>Fungi</taxon>
        <taxon>Dikarya</taxon>
        <taxon>Ascomycota</taxon>
        <taxon>Pezizomycotina</taxon>
        <taxon>Eurotiomycetes</taxon>
        <taxon>Eurotiomycetidae</taxon>
        <taxon>Eurotiales</taxon>
        <taxon>Aspergillaceae</taxon>
        <taxon>Penicillium</taxon>
    </lineage>
</organism>
<feature type="compositionally biased region" description="Acidic residues" evidence="1">
    <location>
        <begin position="202"/>
        <end position="211"/>
    </location>
</feature>
<feature type="compositionally biased region" description="Basic and acidic residues" evidence="1">
    <location>
        <begin position="157"/>
        <end position="175"/>
    </location>
</feature>
<reference evidence="2" key="1">
    <citation type="submission" date="2022-12" db="EMBL/GenBank/DDBJ databases">
        <authorList>
            <person name="Petersen C."/>
        </authorList>
    </citation>
    <scope>NUCLEOTIDE SEQUENCE</scope>
    <source>
        <strain evidence="2">IBT 15544</strain>
    </source>
</reference>
<dbReference type="OrthoDB" id="4161095at2759"/>
<dbReference type="EMBL" id="JAPQKR010000014">
    <property type="protein sequence ID" value="KAJ5197831.1"/>
    <property type="molecule type" value="Genomic_DNA"/>
</dbReference>
<comment type="caution">
    <text evidence="2">The sequence shown here is derived from an EMBL/GenBank/DDBJ whole genome shotgun (WGS) entry which is preliminary data.</text>
</comment>
<sequence>MSESHSSSSSSSSSRSSYYYSSINTNDGNTTTGRRHATTSYTDKDGATVVRTATQELGQPAIVEERRYDRTGQEQLILESPDLGGTLAGGVKRITDLDEEDASGLDITNAYGGPAQLIDESTSYDLETNPFGTKIYDRDSGAYDEHMDYDTAAGTNHHREARDASGRLFHQDLKVESSGPEKVAREHREYENPNTGVRVERDEDVDISDLI</sequence>
<dbReference type="RefSeq" id="XP_058306259.1">
    <property type="nucleotide sequence ID" value="XM_058454010.1"/>
</dbReference>
<evidence type="ECO:0000313" key="3">
    <source>
        <dbReference type="Proteomes" id="UP001150904"/>
    </source>
</evidence>
<dbReference type="GeneID" id="83181311"/>
<feature type="compositionally biased region" description="Basic and acidic residues" evidence="1">
    <location>
        <begin position="182"/>
        <end position="191"/>
    </location>
</feature>
<keyword evidence="3" id="KW-1185">Reference proteome</keyword>
<protein>
    <submittedName>
        <fullName evidence="2">Uncharacterized protein</fullName>
    </submittedName>
</protein>
<feature type="region of interest" description="Disordered" evidence="1">
    <location>
        <begin position="156"/>
        <end position="211"/>
    </location>
</feature>
<evidence type="ECO:0000313" key="2">
    <source>
        <dbReference type="EMBL" id="KAJ5197831.1"/>
    </source>
</evidence>
<feature type="compositionally biased region" description="Low complexity" evidence="1">
    <location>
        <begin position="1"/>
        <end position="32"/>
    </location>
</feature>
<reference evidence="2" key="2">
    <citation type="journal article" date="2023" name="IMA Fungus">
        <title>Comparative genomic study of the Penicillium genus elucidates a diverse pangenome and 15 lateral gene transfer events.</title>
        <authorList>
            <person name="Petersen C."/>
            <person name="Sorensen T."/>
            <person name="Nielsen M.R."/>
            <person name="Sondergaard T.E."/>
            <person name="Sorensen J.L."/>
            <person name="Fitzpatrick D.A."/>
            <person name="Frisvad J.C."/>
            <person name="Nielsen K.L."/>
        </authorList>
    </citation>
    <scope>NUCLEOTIDE SEQUENCE</scope>
    <source>
        <strain evidence="2">IBT 15544</strain>
    </source>
</reference>
<proteinExistence type="predicted"/>
<name>A0A9W9MCA1_9EURO</name>
<accession>A0A9W9MCA1</accession>
<gene>
    <name evidence="2" type="ORF">N7498_006948</name>
</gene>
<evidence type="ECO:0000256" key="1">
    <source>
        <dbReference type="SAM" id="MobiDB-lite"/>
    </source>
</evidence>
<dbReference type="AlphaFoldDB" id="A0A9W9MCA1"/>
<feature type="region of interest" description="Disordered" evidence="1">
    <location>
        <begin position="1"/>
        <end position="46"/>
    </location>
</feature>
<dbReference type="Proteomes" id="UP001150904">
    <property type="component" value="Unassembled WGS sequence"/>
</dbReference>